<evidence type="ECO:0000313" key="2">
    <source>
        <dbReference type="Proteomes" id="UP000184497"/>
    </source>
</evidence>
<proteinExistence type="predicted"/>
<dbReference type="AlphaFoldDB" id="A0A1M6SUG6"/>
<dbReference type="Proteomes" id="UP000184497">
    <property type="component" value="Unassembled WGS sequence"/>
</dbReference>
<evidence type="ECO:0000313" key="1">
    <source>
        <dbReference type="EMBL" id="SHK48371.1"/>
    </source>
</evidence>
<dbReference type="STRING" id="564117.SAMN05216369_2259"/>
<keyword evidence="2" id="KW-1185">Reference proteome</keyword>
<dbReference type="EMBL" id="FRAQ01000001">
    <property type="protein sequence ID" value="SHK48371.1"/>
    <property type="molecule type" value="Genomic_DNA"/>
</dbReference>
<name>A0A1M6SUG6_9GAMM</name>
<sequence length="30" mass="3485">MTESIVEIREHEIPVNLVNPENRSIEGICY</sequence>
<protein>
    <submittedName>
        <fullName evidence="1">Uncharacterized protein</fullName>
    </submittedName>
</protein>
<reference evidence="2" key="1">
    <citation type="submission" date="2016-11" db="EMBL/GenBank/DDBJ databases">
        <authorList>
            <person name="Varghese N."/>
            <person name="Submissions S."/>
        </authorList>
    </citation>
    <scope>NUCLEOTIDE SEQUENCE [LARGE SCALE GENOMIC DNA]</scope>
    <source>
        <strain evidence="2">CGMCC 1.10835</strain>
    </source>
</reference>
<organism evidence="1 2">
    <name type="scientific">Marinobacter antarcticus</name>
    <dbReference type="NCBI Taxonomy" id="564117"/>
    <lineage>
        <taxon>Bacteria</taxon>
        <taxon>Pseudomonadati</taxon>
        <taxon>Pseudomonadota</taxon>
        <taxon>Gammaproteobacteria</taxon>
        <taxon>Pseudomonadales</taxon>
        <taxon>Marinobacteraceae</taxon>
        <taxon>Marinobacter</taxon>
    </lineage>
</organism>
<gene>
    <name evidence="1" type="ORF">SAMN05216369_2259</name>
</gene>
<accession>A0A1M6SUG6</accession>